<comment type="caution">
    <text evidence="1">The sequence shown here is derived from an EMBL/GenBank/DDBJ whole genome shotgun (WGS) entry which is preliminary data.</text>
</comment>
<dbReference type="EMBL" id="CAJVQB010028690">
    <property type="protein sequence ID" value="CAG8812861.1"/>
    <property type="molecule type" value="Genomic_DNA"/>
</dbReference>
<evidence type="ECO:0000313" key="2">
    <source>
        <dbReference type="Proteomes" id="UP000789901"/>
    </source>
</evidence>
<organism evidence="1 2">
    <name type="scientific">Gigaspora margarita</name>
    <dbReference type="NCBI Taxonomy" id="4874"/>
    <lineage>
        <taxon>Eukaryota</taxon>
        <taxon>Fungi</taxon>
        <taxon>Fungi incertae sedis</taxon>
        <taxon>Mucoromycota</taxon>
        <taxon>Glomeromycotina</taxon>
        <taxon>Glomeromycetes</taxon>
        <taxon>Diversisporales</taxon>
        <taxon>Gigasporaceae</taxon>
        <taxon>Gigaspora</taxon>
    </lineage>
</organism>
<protein>
    <submittedName>
        <fullName evidence="1">2853_t:CDS:1</fullName>
    </submittedName>
</protein>
<proteinExistence type="predicted"/>
<gene>
    <name evidence="1" type="ORF">GMARGA_LOCUS25655</name>
</gene>
<sequence length="71" mass="8194">KIVELHISVVFENLLIDIKYELNGKKQSHASKTYKLKNSSNSAVSNRPDIMFTIKISKNYLESLYVESGRY</sequence>
<accession>A0ABN7W437</accession>
<reference evidence="1 2" key="1">
    <citation type="submission" date="2021-06" db="EMBL/GenBank/DDBJ databases">
        <authorList>
            <person name="Kallberg Y."/>
            <person name="Tangrot J."/>
            <person name="Rosling A."/>
        </authorList>
    </citation>
    <scope>NUCLEOTIDE SEQUENCE [LARGE SCALE GENOMIC DNA]</scope>
    <source>
        <strain evidence="1 2">120-4 pot B 10/14</strain>
    </source>
</reference>
<evidence type="ECO:0000313" key="1">
    <source>
        <dbReference type="EMBL" id="CAG8812861.1"/>
    </source>
</evidence>
<dbReference type="Proteomes" id="UP000789901">
    <property type="component" value="Unassembled WGS sequence"/>
</dbReference>
<feature type="non-terminal residue" evidence="1">
    <location>
        <position position="1"/>
    </location>
</feature>
<keyword evidence="2" id="KW-1185">Reference proteome</keyword>
<name>A0ABN7W437_GIGMA</name>